<dbReference type="EMBL" id="JAANYN010000002">
    <property type="protein sequence ID" value="NHE56280.1"/>
    <property type="molecule type" value="Genomic_DNA"/>
</dbReference>
<evidence type="ECO:0000256" key="1">
    <source>
        <dbReference type="ARBA" id="ARBA00006817"/>
    </source>
</evidence>
<dbReference type="InterPro" id="IPR023393">
    <property type="entry name" value="START-like_dom_sf"/>
</dbReference>
<dbReference type="CDD" id="cd07814">
    <property type="entry name" value="SRPBCC_CalC_Aha1-like"/>
    <property type="match status" value="1"/>
</dbReference>
<keyword evidence="4" id="KW-1185">Reference proteome</keyword>
<gene>
    <name evidence="3" type="ORF">G9Q97_05550</name>
</gene>
<proteinExistence type="inferred from homology"/>
<name>A0ABX0H391_9BACT</name>
<dbReference type="Pfam" id="PF08327">
    <property type="entry name" value="AHSA1"/>
    <property type="match status" value="1"/>
</dbReference>
<comment type="caution">
    <text evidence="3">The sequence shown here is derived from an EMBL/GenBank/DDBJ whole genome shotgun (WGS) entry which is preliminary data.</text>
</comment>
<protein>
    <submittedName>
        <fullName evidence="3">SRPBCC domain-containing protein</fullName>
    </submittedName>
</protein>
<feature type="domain" description="Activator of Hsp90 ATPase homologue 1/2-like C-terminal" evidence="2">
    <location>
        <begin position="21"/>
        <end position="139"/>
    </location>
</feature>
<evidence type="ECO:0000259" key="2">
    <source>
        <dbReference type="Pfam" id="PF08327"/>
    </source>
</evidence>
<evidence type="ECO:0000313" key="3">
    <source>
        <dbReference type="EMBL" id="NHE56280.1"/>
    </source>
</evidence>
<reference evidence="3 4" key="1">
    <citation type="submission" date="2020-03" db="EMBL/GenBank/DDBJ databases">
        <title>Cyclobacterium plantarum sp. nov., a marine bacterium isolated from a coastal-marine wetland.</title>
        <authorList>
            <person name="Sanchez-Porro C."/>
            <person name="Ventosa A."/>
            <person name="Amoozegar M."/>
        </authorList>
    </citation>
    <scope>NUCLEOTIDE SEQUENCE [LARGE SCALE GENOMIC DNA]</scope>
    <source>
        <strain evidence="3 4">GBPx2</strain>
    </source>
</reference>
<sequence length="141" mass="16732">MWSVGTQLAGFHSISLLNKIKAPASKVYQTLIIEKGLSEIWTKNLKVKPELNFINEFDFGESYLTKMKITGLEKNQKISWLCIESDEEWTGTTVTFLISNEPDFTEIRLEHAGWREKTDYYKWCNYHWAMFLYRLKNYCEQ</sequence>
<dbReference type="InterPro" id="IPR013538">
    <property type="entry name" value="ASHA1/2-like_C"/>
</dbReference>
<dbReference type="SUPFAM" id="SSF55961">
    <property type="entry name" value="Bet v1-like"/>
    <property type="match status" value="1"/>
</dbReference>
<comment type="similarity">
    <text evidence="1">Belongs to the AHA1 family.</text>
</comment>
<dbReference type="Proteomes" id="UP000649799">
    <property type="component" value="Unassembled WGS sequence"/>
</dbReference>
<dbReference type="Gene3D" id="3.30.530.20">
    <property type="match status" value="1"/>
</dbReference>
<evidence type="ECO:0000313" key="4">
    <source>
        <dbReference type="Proteomes" id="UP000649799"/>
    </source>
</evidence>
<accession>A0ABX0H391</accession>
<organism evidence="3 4">
    <name type="scientific">Cyclobacterium plantarum</name>
    <dbReference type="NCBI Taxonomy" id="2716263"/>
    <lineage>
        <taxon>Bacteria</taxon>
        <taxon>Pseudomonadati</taxon>
        <taxon>Bacteroidota</taxon>
        <taxon>Cytophagia</taxon>
        <taxon>Cytophagales</taxon>
        <taxon>Cyclobacteriaceae</taxon>
        <taxon>Cyclobacterium</taxon>
    </lineage>
</organism>